<evidence type="ECO:0000313" key="1">
    <source>
        <dbReference type="EMBL" id="OMI37622.1"/>
    </source>
</evidence>
<dbReference type="AlphaFoldDB" id="A0A1R1SH89"/>
<protein>
    <submittedName>
        <fullName evidence="1">Uncharacterized protein</fullName>
    </submittedName>
</protein>
<comment type="caution">
    <text evidence="1">The sequence shown here is derived from an EMBL/GenBank/DDBJ whole genome shotgun (WGS) entry which is preliminary data.</text>
</comment>
<reference evidence="1 2" key="1">
    <citation type="submission" date="2013-05" db="EMBL/GenBank/DDBJ databases">
        <title>Genome sequence of Streptomyces sparsogenes DSM 40356.</title>
        <authorList>
            <person name="Coyne S."/>
            <person name="Seebeck F.P."/>
        </authorList>
    </citation>
    <scope>NUCLEOTIDE SEQUENCE [LARGE SCALE GENOMIC DNA]</scope>
    <source>
        <strain evidence="1 2">DSM 40356</strain>
    </source>
</reference>
<keyword evidence="2" id="KW-1185">Reference proteome</keyword>
<sequence>MPTTTCLPTAELVDQLVELARLDWTPGATAAAAERFGWTPVDDGSWTAAFATNTGHYVVPDWFAAPPERRTEDEECHIPFCYYYEADDFDQELAAGGLSGNIDWLEKQHAQDPEWRFDRDADRAHFDAQWLLAVTLFTRRLGAPEVTARDEERKTPWHYAAWRCGANALVVGQCTDSGSYDTFEQALVWIAPYPADRPFPDAGAFDGLIEC</sequence>
<organism evidence="1 2">
    <name type="scientific">Streptomyces sparsogenes DSM 40356</name>
    <dbReference type="NCBI Taxonomy" id="1331668"/>
    <lineage>
        <taxon>Bacteria</taxon>
        <taxon>Bacillati</taxon>
        <taxon>Actinomycetota</taxon>
        <taxon>Actinomycetes</taxon>
        <taxon>Kitasatosporales</taxon>
        <taxon>Streptomycetaceae</taxon>
        <taxon>Streptomyces</taxon>
    </lineage>
</organism>
<dbReference type="STRING" id="67365.GCA_001704635_02214"/>
<evidence type="ECO:0000313" key="2">
    <source>
        <dbReference type="Proteomes" id="UP000186168"/>
    </source>
</evidence>
<dbReference type="Proteomes" id="UP000186168">
    <property type="component" value="Unassembled WGS sequence"/>
</dbReference>
<name>A0A1R1SH89_9ACTN</name>
<accession>A0A1R1SH89</accession>
<dbReference type="EMBL" id="ASQP01000284">
    <property type="protein sequence ID" value="OMI37622.1"/>
    <property type="molecule type" value="Genomic_DNA"/>
</dbReference>
<gene>
    <name evidence="1" type="ORF">SPAR_20253</name>
</gene>
<dbReference type="GeneID" id="96741560"/>
<dbReference type="RefSeq" id="WP_065958471.1">
    <property type="nucleotide sequence ID" value="NZ_ASQP01000284.1"/>
</dbReference>
<proteinExistence type="predicted"/>